<dbReference type="Pfam" id="PF00431">
    <property type="entry name" value="CUB"/>
    <property type="match status" value="2"/>
</dbReference>
<feature type="domain" description="CUB" evidence="4">
    <location>
        <begin position="481"/>
        <end position="594"/>
    </location>
</feature>
<reference evidence="5" key="1">
    <citation type="submission" date="2020-11" db="EMBL/GenBank/DDBJ databases">
        <authorList>
            <person name="Tran Van P."/>
        </authorList>
    </citation>
    <scope>NUCLEOTIDE SEQUENCE</scope>
</reference>
<feature type="compositionally biased region" description="Low complexity" evidence="3">
    <location>
        <begin position="7"/>
        <end position="29"/>
    </location>
</feature>
<feature type="compositionally biased region" description="Low complexity" evidence="3">
    <location>
        <begin position="97"/>
        <end position="131"/>
    </location>
</feature>
<proteinExistence type="predicted"/>
<dbReference type="EMBL" id="OC856257">
    <property type="protein sequence ID" value="CAD7623473.1"/>
    <property type="molecule type" value="Genomic_DNA"/>
</dbReference>
<dbReference type="SUPFAM" id="SSF49854">
    <property type="entry name" value="Spermadhesin, CUB domain"/>
    <property type="match status" value="2"/>
</dbReference>
<evidence type="ECO:0000313" key="6">
    <source>
        <dbReference type="Proteomes" id="UP000759131"/>
    </source>
</evidence>
<dbReference type="GO" id="GO:0004252">
    <property type="term" value="F:serine-type endopeptidase activity"/>
    <property type="evidence" value="ECO:0007669"/>
    <property type="project" value="TreeGrafter"/>
</dbReference>
<feature type="compositionally biased region" description="Polar residues" evidence="3">
    <location>
        <begin position="132"/>
        <end position="143"/>
    </location>
</feature>
<sequence length="691" mass="78599">DSKTQHSYSSSSYSPPQSSPPIQKSPQQQHYYYRSPQPSPHTSQPKPFTAHITPSPYGGSHSDQSSYDKRVSPSPSVKSYPQTQQQHQTNGYDSKTQSQYSSQQSHRQYSPAQRVQSSSQSQSYRSPPQSYDKTAQSYGNQDSGADGQSRYNDKSNQSPYIEVKHKMQTNYEMTVKNRCEQNIQSMYFEIKNLKESESECMYRIEKAKENVCQLDIMFSNFDLGDQSCQKQFMEARQVECSPPKDKTQQQGYGQAMYTIKDRDRDRQPQPSNGQNGQSYGQSMHSNGFRPSQQPLSGSDGTQPYDMRKQSQPRVREPPMQTNYDSFDTRMPYRPEGPDRRLGAPVPTAEDRCQIVYSEIEFSITSPKHPNSYPSNMFCMYTIRKANPNVCAIDIKFNSFDIEDDPKCNKDYLEVDAGKICGPLPPSHERRYYFLQEEYEKVLIFKSDDSGAKSGFSLHVQQIADCTKPWAPMMAPTPPTVCDVCHHNLRGQIMSSNYPNQYSDYMRCSYRIQAMNQDFCRVKLFLRDVDIESSPSGDCMKDALIIDSQRLCGKDISAKEMTLTFPASQPREVHIDFQSDVSGSGRGFLIEYIQESCQTQATNRQPSIAQPIAPVDHNSNTSPTITVSVEPIAAKPDNRMGDNRMGALIPPIYPPNYVSRAHIEEIVQTQVQVLDNRTNDAVDHQNRDPIIK</sequence>
<dbReference type="AlphaFoldDB" id="A0A7R9KHS4"/>
<name>A0A7R9KHS4_9ACAR</name>
<keyword evidence="1" id="KW-1015">Disulfide bond</keyword>
<evidence type="ECO:0000256" key="2">
    <source>
        <dbReference type="PROSITE-ProRule" id="PRU00059"/>
    </source>
</evidence>
<dbReference type="GO" id="GO:0005615">
    <property type="term" value="C:extracellular space"/>
    <property type="evidence" value="ECO:0007669"/>
    <property type="project" value="TreeGrafter"/>
</dbReference>
<feature type="region of interest" description="Disordered" evidence="3">
    <location>
        <begin position="1"/>
        <end position="160"/>
    </location>
</feature>
<dbReference type="CDD" id="cd00041">
    <property type="entry name" value="CUB"/>
    <property type="match status" value="2"/>
</dbReference>
<dbReference type="Proteomes" id="UP000759131">
    <property type="component" value="Unassembled WGS sequence"/>
</dbReference>
<gene>
    <name evidence="5" type="ORF">OSB1V03_LOCUS3929</name>
</gene>
<evidence type="ECO:0000259" key="4">
    <source>
        <dbReference type="PROSITE" id="PS01180"/>
    </source>
</evidence>
<feature type="compositionally biased region" description="Basic and acidic residues" evidence="3">
    <location>
        <begin position="326"/>
        <end position="341"/>
    </location>
</feature>
<feature type="compositionally biased region" description="Polar residues" evidence="3">
    <location>
        <begin position="268"/>
        <end position="301"/>
    </location>
</feature>
<accession>A0A7R9KHS4</accession>
<dbReference type="InterPro" id="IPR000859">
    <property type="entry name" value="CUB_dom"/>
</dbReference>
<dbReference type="PROSITE" id="PS01180">
    <property type="entry name" value="CUB"/>
    <property type="match status" value="2"/>
</dbReference>
<evidence type="ECO:0000313" key="5">
    <source>
        <dbReference type="EMBL" id="CAD7623473.1"/>
    </source>
</evidence>
<feature type="non-terminal residue" evidence="5">
    <location>
        <position position="1"/>
    </location>
</feature>
<organism evidence="5">
    <name type="scientific">Medioppia subpectinata</name>
    <dbReference type="NCBI Taxonomy" id="1979941"/>
    <lineage>
        <taxon>Eukaryota</taxon>
        <taxon>Metazoa</taxon>
        <taxon>Ecdysozoa</taxon>
        <taxon>Arthropoda</taxon>
        <taxon>Chelicerata</taxon>
        <taxon>Arachnida</taxon>
        <taxon>Acari</taxon>
        <taxon>Acariformes</taxon>
        <taxon>Sarcoptiformes</taxon>
        <taxon>Oribatida</taxon>
        <taxon>Brachypylina</taxon>
        <taxon>Oppioidea</taxon>
        <taxon>Oppiidae</taxon>
        <taxon>Medioppia</taxon>
    </lineage>
</organism>
<protein>
    <recommendedName>
        <fullName evidence="4">CUB domain-containing protein</fullName>
    </recommendedName>
</protein>
<evidence type="ECO:0000256" key="3">
    <source>
        <dbReference type="SAM" id="MobiDB-lite"/>
    </source>
</evidence>
<keyword evidence="6" id="KW-1185">Reference proteome</keyword>
<dbReference type="Gene3D" id="2.60.120.290">
    <property type="entry name" value="Spermadhesin, CUB domain"/>
    <property type="match status" value="2"/>
</dbReference>
<dbReference type="PANTHER" id="PTHR24255:SF31">
    <property type="entry name" value="CUBILIN-LIKE PROTEIN"/>
    <property type="match status" value="1"/>
</dbReference>
<feature type="region of interest" description="Disordered" evidence="3">
    <location>
        <begin position="262"/>
        <end position="345"/>
    </location>
</feature>
<dbReference type="InterPro" id="IPR035914">
    <property type="entry name" value="Sperma_CUB_dom_sf"/>
</dbReference>
<feature type="compositionally biased region" description="Polar residues" evidence="3">
    <location>
        <begin position="73"/>
        <end position="96"/>
    </location>
</feature>
<evidence type="ECO:0000256" key="1">
    <source>
        <dbReference type="ARBA" id="ARBA00023157"/>
    </source>
</evidence>
<dbReference type="EMBL" id="CAJPIZ010001682">
    <property type="protein sequence ID" value="CAG2103903.1"/>
    <property type="molecule type" value="Genomic_DNA"/>
</dbReference>
<feature type="compositionally biased region" description="Basic and acidic residues" evidence="3">
    <location>
        <begin position="305"/>
        <end position="316"/>
    </location>
</feature>
<comment type="caution">
    <text evidence="2">Lacks conserved residue(s) required for the propagation of feature annotation.</text>
</comment>
<dbReference type="OrthoDB" id="6514483at2759"/>
<dbReference type="PANTHER" id="PTHR24255">
    <property type="entry name" value="COMPLEMENT COMPONENT 1, S SUBCOMPONENT-RELATED"/>
    <property type="match status" value="1"/>
</dbReference>
<dbReference type="SMART" id="SM00042">
    <property type="entry name" value="CUB"/>
    <property type="match status" value="2"/>
</dbReference>
<feature type="domain" description="CUB" evidence="4">
    <location>
        <begin position="352"/>
        <end position="462"/>
    </location>
</feature>